<reference evidence="2" key="1">
    <citation type="journal article" date="2020" name="Stud. Mycol.">
        <title>101 Dothideomycetes genomes: a test case for predicting lifestyles and emergence of pathogens.</title>
        <authorList>
            <person name="Haridas S."/>
            <person name="Albert R."/>
            <person name="Binder M."/>
            <person name="Bloem J."/>
            <person name="Labutti K."/>
            <person name="Salamov A."/>
            <person name="Andreopoulos B."/>
            <person name="Baker S."/>
            <person name="Barry K."/>
            <person name="Bills G."/>
            <person name="Bluhm B."/>
            <person name="Cannon C."/>
            <person name="Castanera R."/>
            <person name="Culley D."/>
            <person name="Daum C."/>
            <person name="Ezra D."/>
            <person name="Gonzalez J."/>
            <person name="Henrissat B."/>
            <person name="Kuo A."/>
            <person name="Liang C."/>
            <person name="Lipzen A."/>
            <person name="Lutzoni F."/>
            <person name="Magnuson J."/>
            <person name="Mondo S."/>
            <person name="Nolan M."/>
            <person name="Ohm R."/>
            <person name="Pangilinan J."/>
            <person name="Park H.-J."/>
            <person name="Ramirez L."/>
            <person name="Alfaro M."/>
            <person name="Sun H."/>
            <person name="Tritt A."/>
            <person name="Yoshinaga Y."/>
            <person name="Zwiers L.-H."/>
            <person name="Turgeon B."/>
            <person name="Goodwin S."/>
            <person name="Spatafora J."/>
            <person name="Crous P."/>
            <person name="Grigoriev I."/>
        </authorList>
    </citation>
    <scope>NUCLEOTIDE SEQUENCE</scope>
    <source>
        <strain evidence="2">CBS 123094</strain>
    </source>
</reference>
<dbReference type="EMBL" id="ML977633">
    <property type="protein sequence ID" value="KAF1995804.1"/>
    <property type="molecule type" value="Genomic_DNA"/>
</dbReference>
<protein>
    <submittedName>
        <fullName evidence="2">Uncharacterized protein</fullName>
    </submittedName>
</protein>
<evidence type="ECO:0000313" key="2">
    <source>
        <dbReference type="EMBL" id="KAF1995804.1"/>
    </source>
</evidence>
<proteinExistence type="predicted"/>
<evidence type="ECO:0000256" key="1">
    <source>
        <dbReference type="SAM" id="MobiDB-lite"/>
    </source>
</evidence>
<dbReference type="AlphaFoldDB" id="A0A6A5W4F9"/>
<feature type="region of interest" description="Disordered" evidence="1">
    <location>
        <begin position="1"/>
        <end position="48"/>
    </location>
</feature>
<name>A0A6A5W4F9_9PLEO</name>
<organism evidence="2 3">
    <name type="scientific">Amniculicola lignicola CBS 123094</name>
    <dbReference type="NCBI Taxonomy" id="1392246"/>
    <lineage>
        <taxon>Eukaryota</taxon>
        <taxon>Fungi</taxon>
        <taxon>Dikarya</taxon>
        <taxon>Ascomycota</taxon>
        <taxon>Pezizomycotina</taxon>
        <taxon>Dothideomycetes</taxon>
        <taxon>Pleosporomycetidae</taxon>
        <taxon>Pleosporales</taxon>
        <taxon>Amniculicolaceae</taxon>
        <taxon>Amniculicola</taxon>
    </lineage>
</organism>
<keyword evidence="3" id="KW-1185">Reference proteome</keyword>
<feature type="compositionally biased region" description="Pro residues" evidence="1">
    <location>
        <begin position="23"/>
        <end position="35"/>
    </location>
</feature>
<sequence length="143" mass="14394">MAPQRRNSDSSAVNASWEIPTSPSEPPRIRPPPKSNPADQRRTSLTNPSWEIPYGAVQLAGPQANTTPVSGVIVTPTAAGANTMLRTGANTGTNVGVNMTADGGGNAKTDVGVTTTADIGANTGASQGISCCAALAACFGRSN</sequence>
<evidence type="ECO:0000313" key="3">
    <source>
        <dbReference type="Proteomes" id="UP000799779"/>
    </source>
</evidence>
<gene>
    <name evidence="2" type="ORF">P154DRAFT_526067</name>
</gene>
<accession>A0A6A5W4F9</accession>
<dbReference type="Proteomes" id="UP000799779">
    <property type="component" value="Unassembled WGS sequence"/>
</dbReference>